<dbReference type="SMART" id="SM00382">
    <property type="entry name" value="AAA"/>
    <property type="match status" value="2"/>
</dbReference>
<reference evidence="10" key="1">
    <citation type="submission" date="2023-02" db="EMBL/GenBank/DDBJ databases">
        <title>Gut commensal Christensenella minuta modulates host metabolism via a new class of secondary bile acids.</title>
        <authorList>
            <person name="Liu C."/>
        </authorList>
    </citation>
    <scope>NUCLEOTIDE SEQUENCE</scope>
    <source>
        <strain evidence="10">CA70</strain>
    </source>
</reference>
<dbReference type="InterPro" id="IPR050107">
    <property type="entry name" value="ABC_carbohydrate_import_ATPase"/>
</dbReference>
<dbReference type="InterPro" id="IPR003439">
    <property type="entry name" value="ABC_transporter-like_ATP-bd"/>
</dbReference>
<dbReference type="PANTHER" id="PTHR43790:SF3">
    <property type="entry name" value="D-ALLOSE IMPORT ATP-BINDING PROTEIN ALSA-RELATED"/>
    <property type="match status" value="1"/>
</dbReference>
<organism evidence="10">
    <name type="scientific">Christensenella massiliensis</name>
    <dbReference type="NCBI Taxonomy" id="1805714"/>
    <lineage>
        <taxon>Bacteria</taxon>
        <taxon>Bacillati</taxon>
        <taxon>Bacillota</taxon>
        <taxon>Clostridia</taxon>
        <taxon>Christensenellales</taxon>
        <taxon>Christensenellaceae</taxon>
        <taxon>Christensenella</taxon>
    </lineage>
</organism>
<dbReference type="RefSeq" id="WP_353422970.1">
    <property type="nucleotide sequence ID" value="NZ_CP117826.1"/>
</dbReference>
<dbReference type="CDD" id="cd03215">
    <property type="entry name" value="ABC_Carb_Monos_II"/>
    <property type="match status" value="1"/>
</dbReference>
<evidence type="ECO:0000256" key="2">
    <source>
        <dbReference type="ARBA" id="ARBA00022475"/>
    </source>
</evidence>
<dbReference type="Pfam" id="PF00005">
    <property type="entry name" value="ABC_tran"/>
    <property type="match status" value="2"/>
</dbReference>
<dbReference type="SUPFAM" id="SSF52540">
    <property type="entry name" value="P-loop containing nucleoside triphosphate hydrolases"/>
    <property type="match status" value="2"/>
</dbReference>
<evidence type="ECO:0000256" key="3">
    <source>
        <dbReference type="ARBA" id="ARBA00022597"/>
    </source>
</evidence>
<evidence type="ECO:0000256" key="7">
    <source>
        <dbReference type="ARBA" id="ARBA00022967"/>
    </source>
</evidence>
<proteinExistence type="predicted"/>
<gene>
    <name evidence="10" type="ORF">PUP29_08295</name>
</gene>
<keyword evidence="6 10" id="KW-0067">ATP-binding</keyword>
<protein>
    <submittedName>
        <fullName evidence="10">Sugar ABC transporter ATP-binding protein</fullName>
    </submittedName>
</protein>
<evidence type="ECO:0000256" key="8">
    <source>
        <dbReference type="ARBA" id="ARBA00023136"/>
    </source>
</evidence>
<keyword evidence="3" id="KW-0762">Sugar transport</keyword>
<dbReference type="PROSITE" id="PS50893">
    <property type="entry name" value="ABC_TRANSPORTER_2"/>
    <property type="match status" value="1"/>
</dbReference>
<dbReference type="InterPro" id="IPR003593">
    <property type="entry name" value="AAA+_ATPase"/>
</dbReference>
<keyword evidence="4" id="KW-0677">Repeat</keyword>
<evidence type="ECO:0000256" key="4">
    <source>
        <dbReference type="ARBA" id="ARBA00022737"/>
    </source>
</evidence>
<evidence type="ECO:0000256" key="6">
    <source>
        <dbReference type="ARBA" id="ARBA00022840"/>
    </source>
</evidence>
<feature type="domain" description="ABC transporter" evidence="9">
    <location>
        <begin position="9"/>
        <end position="502"/>
    </location>
</feature>
<dbReference type="InterPro" id="IPR017871">
    <property type="entry name" value="ABC_transporter-like_CS"/>
</dbReference>
<evidence type="ECO:0000256" key="1">
    <source>
        <dbReference type="ARBA" id="ARBA00022448"/>
    </source>
</evidence>
<evidence type="ECO:0000259" key="9">
    <source>
        <dbReference type="PROSITE" id="PS50893"/>
    </source>
</evidence>
<accession>A0AAU8A6F7</accession>
<dbReference type="PANTHER" id="PTHR43790">
    <property type="entry name" value="CARBOHYDRATE TRANSPORT ATP-BINDING PROTEIN MG119-RELATED"/>
    <property type="match status" value="1"/>
</dbReference>
<keyword evidence="5" id="KW-0547">Nucleotide-binding</keyword>
<keyword evidence="2" id="KW-1003">Cell membrane</keyword>
<dbReference type="InterPro" id="IPR027417">
    <property type="entry name" value="P-loop_NTPase"/>
</dbReference>
<dbReference type="GO" id="GO:0005524">
    <property type="term" value="F:ATP binding"/>
    <property type="evidence" value="ECO:0007669"/>
    <property type="project" value="UniProtKB-KW"/>
</dbReference>
<dbReference type="GO" id="GO:0016887">
    <property type="term" value="F:ATP hydrolysis activity"/>
    <property type="evidence" value="ECO:0007669"/>
    <property type="project" value="InterPro"/>
</dbReference>
<keyword evidence="1" id="KW-0813">Transport</keyword>
<dbReference type="CDD" id="cd03216">
    <property type="entry name" value="ABC_Carb_Monos_I"/>
    <property type="match status" value="1"/>
</dbReference>
<dbReference type="AlphaFoldDB" id="A0AAU8A6F7"/>
<keyword evidence="7" id="KW-1278">Translocase</keyword>
<sequence length="504" mass="55506">MENENRAFIEMTGITKRFPGVVALDDVSLTVKRGEAVALVGENGAGKSTLMKMLSGLYHPDDGEIRVNGEPVSITDPKRAQELGISTIFQEPSLAPHLTAVQNIYLGREETKGKGIKRLNEKKMLEETQKLYGKFFPTVEDVQIPVSQLGALKNRVIEIVKALSIQCSLVIMDEPTAALAEHERQVLFDFVHMLKAQGIAVIYITHHLRELFGLVDRIVVMRDGKKVSEVEPQDTDVDDLVARMVGRTITNYIVKETVPVGDEILRVEHLTRKGVIEDVCLHVNRGEIVGLAGLAGAGRTETVRAIVGADRASGTVLVDGKECRIASPKEAILNGIGMLPENRKLQGAHIEMDVKDNITMANLREVLAGNFILEKNKEIKTAEDYVQRLGVKTPTIYQKVKSLSGGNQQKVILAKWLFTKPQVLIFDEPTQGIDIGAKHEIYNLIADFVKEGGGILLVSSELPELMGLADRIYVMHQGKIVHEFARAEATEENITLYASGGHES</sequence>
<dbReference type="EMBL" id="CP117826">
    <property type="protein sequence ID" value="XCC61529.1"/>
    <property type="molecule type" value="Genomic_DNA"/>
</dbReference>
<dbReference type="PROSITE" id="PS00211">
    <property type="entry name" value="ABC_TRANSPORTER_1"/>
    <property type="match status" value="1"/>
</dbReference>
<keyword evidence="8" id="KW-0472">Membrane</keyword>
<dbReference type="Gene3D" id="3.40.50.300">
    <property type="entry name" value="P-loop containing nucleotide triphosphate hydrolases"/>
    <property type="match status" value="2"/>
</dbReference>
<name>A0AAU8A6F7_9FIRM</name>
<evidence type="ECO:0000313" key="10">
    <source>
        <dbReference type="EMBL" id="XCC61529.1"/>
    </source>
</evidence>
<evidence type="ECO:0000256" key="5">
    <source>
        <dbReference type="ARBA" id="ARBA00022741"/>
    </source>
</evidence>